<reference evidence="6 7" key="1">
    <citation type="submission" date="2019-03" db="EMBL/GenBank/DDBJ databases">
        <title>Genomic Encyclopedia of Type Strains, Phase IV (KMG-IV): sequencing the most valuable type-strain genomes for metagenomic binning, comparative biology and taxonomic classification.</title>
        <authorList>
            <person name="Goeker M."/>
        </authorList>
    </citation>
    <scope>NUCLEOTIDE SEQUENCE [LARGE SCALE GENOMIC DNA]</scope>
    <source>
        <strain evidence="6 7">DSM 100048</strain>
    </source>
</reference>
<dbReference type="RefSeq" id="WP_132477458.1">
    <property type="nucleotide sequence ID" value="NZ_JBHRVM010000001.1"/>
</dbReference>
<dbReference type="InterPro" id="IPR036388">
    <property type="entry name" value="WH-like_DNA-bd_sf"/>
</dbReference>
<dbReference type="PROSITE" id="PS50931">
    <property type="entry name" value="HTH_LYSR"/>
    <property type="match status" value="1"/>
</dbReference>
<dbReference type="InterPro" id="IPR036390">
    <property type="entry name" value="WH_DNA-bd_sf"/>
</dbReference>
<evidence type="ECO:0000256" key="3">
    <source>
        <dbReference type="ARBA" id="ARBA00023125"/>
    </source>
</evidence>
<dbReference type="GO" id="GO:0003700">
    <property type="term" value="F:DNA-binding transcription factor activity"/>
    <property type="evidence" value="ECO:0007669"/>
    <property type="project" value="InterPro"/>
</dbReference>
<dbReference type="Proteomes" id="UP000294692">
    <property type="component" value="Unassembled WGS sequence"/>
</dbReference>
<dbReference type="Pfam" id="PF03466">
    <property type="entry name" value="LysR_substrate"/>
    <property type="match status" value="1"/>
</dbReference>
<proteinExistence type="inferred from homology"/>
<dbReference type="Gene3D" id="1.10.10.10">
    <property type="entry name" value="Winged helix-like DNA-binding domain superfamily/Winged helix DNA-binding domain"/>
    <property type="match status" value="1"/>
</dbReference>
<dbReference type="PANTHER" id="PTHR30579:SF7">
    <property type="entry name" value="HTH-TYPE TRANSCRIPTIONAL REGULATOR LRHA-RELATED"/>
    <property type="match status" value="1"/>
</dbReference>
<keyword evidence="2" id="KW-0805">Transcription regulation</keyword>
<dbReference type="AlphaFoldDB" id="A0A4R3UYW4"/>
<dbReference type="InterPro" id="IPR000847">
    <property type="entry name" value="LysR_HTH_N"/>
</dbReference>
<dbReference type="PRINTS" id="PR00039">
    <property type="entry name" value="HTHLYSR"/>
</dbReference>
<protein>
    <submittedName>
        <fullName evidence="6">DNA-binding transcriptional LysR family regulator</fullName>
    </submittedName>
</protein>
<keyword evidence="7" id="KW-1185">Reference proteome</keyword>
<comment type="caution">
    <text evidence="6">The sequence shown here is derived from an EMBL/GenBank/DDBJ whole genome shotgun (WGS) entry which is preliminary data.</text>
</comment>
<organism evidence="6 7">
    <name type="scientific">Paracandidimonas soli</name>
    <dbReference type="NCBI Taxonomy" id="1917182"/>
    <lineage>
        <taxon>Bacteria</taxon>
        <taxon>Pseudomonadati</taxon>
        <taxon>Pseudomonadota</taxon>
        <taxon>Betaproteobacteria</taxon>
        <taxon>Burkholderiales</taxon>
        <taxon>Alcaligenaceae</taxon>
        <taxon>Paracandidimonas</taxon>
    </lineage>
</organism>
<feature type="domain" description="HTH lysR-type" evidence="5">
    <location>
        <begin position="21"/>
        <end position="76"/>
    </location>
</feature>
<dbReference type="EMBL" id="SMBX01000007">
    <property type="protein sequence ID" value="TCU95968.1"/>
    <property type="molecule type" value="Genomic_DNA"/>
</dbReference>
<evidence type="ECO:0000313" key="7">
    <source>
        <dbReference type="Proteomes" id="UP000294692"/>
    </source>
</evidence>
<dbReference type="GO" id="GO:0003677">
    <property type="term" value="F:DNA binding"/>
    <property type="evidence" value="ECO:0007669"/>
    <property type="project" value="UniProtKB-KW"/>
</dbReference>
<keyword evidence="4" id="KW-0804">Transcription</keyword>
<dbReference type="InterPro" id="IPR050176">
    <property type="entry name" value="LTTR"/>
</dbReference>
<dbReference type="PANTHER" id="PTHR30579">
    <property type="entry name" value="TRANSCRIPTIONAL REGULATOR"/>
    <property type="match status" value="1"/>
</dbReference>
<dbReference type="SUPFAM" id="SSF53850">
    <property type="entry name" value="Periplasmic binding protein-like II"/>
    <property type="match status" value="1"/>
</dbReference>
<comment type="similarity">
    <text evidence="1">Belongs to the LysR transcriptional regulatory family.</text>
</comment>
<dbReference type="InterPro" id="IPR005119">
    <property type="entry name" value="LysR_subst-bd"/>
</dbReference>
<dbReference type="OrthoDB" id="9789529at2"/>
<evidence type="ECO:0000256" key="1">
    <source>
        <dbReference type="ARBA" id="ARBA00009437"/>
    </source>
</evidence>
<gene>
    <name evidence="6" type="ORF">EV686_10726</name>
</gene>
<evidence type="ECO:0000256" key="4">
    <source>
        <dbReference type="ARBA" id="ARBA00023163"/>
    </source>
</evidence>
<evidence type="ECO:0000256" key="2">
    <source>
        <dbReference type="ARBA" id="ARBA00023015"/>
    </source>
</evidence>
<evidence type="ECO:0000313" key="6">
    <source>
        <dbReference type="EMBL" id="TCU95968.1"/>
    </source>
</evidence>
<dbReference type="Gene3D" id="3.40.190.10">
    <property type="entry name" value="Periplasmic binding protein-like II"/>
    <property type="match status" value="2"/>
</dbReference>
<keyword evidence="3 6" id="KW-0238">DNA-binding</keyword>
<sequence length="305" mass="34430">MQDNISPGNDWPTTPVRNLDMDTLRTLVAISQYETFSSAAERLHRTQSAITQQMQRLETQINLPLFEKIGRNKRLSLHGKRLVEYARHILAINDEALRDLSDQRMEGSLRLGSPHDIAETILTPVLKQITRYSPRIKLEIRVDRSPYLMEAMHNGELDLTISTRFDQQLHGVVLRTSPTAWIGASDYVHDPHSPIPLILADEPSIFRRLAITALEQHRASWQVNYIAPNLVGIKAAVRAGLGITARSVELLSPDLRVLGEKDGLPPLPSVSYFLWMRNDAINPLTRHVFNMLCTNMNLQPAGGEN</sequence>
<dbReference type="SUPFAM" id="SSF46785">
    <property type="entry name" value="Winged helix' DNA-binding domain"/>
    <property type="match status" value="1"/>
</dbReference>
<dbReference type="Pfam" id="PF00126">
    <property type="entry name" value="HTH_1"/>
    <property type="match status" value="1"/>
</dbReference>
<accession>A0A4R3UYW4</accession>
<evidence type="ECO:0000259" key="5">
    <source>
        <dbReference type="PROSITE" id="PS50931"/>
    </source>
</evidence>
<name>A0A4R3UYW4_9BURK</name>